<comment type="caution">
    <text evidence="2">The sequence shown here is derived from an EMBL/GenBank/DDBJ whole genome shotgun (WGS) entry which is preliminary data.</text>
</comment>
<gene>
    <name evidence="2" type="ORF">K3769_10795</name>
</gene>
<dbReference type="EMBL" id="JAIFZO010000002">
    <property type="protein sequence ID" value="MCX4233264.1"/>
    <property type="molecule type" value="Genomic_DNA"/>
</dbReference>
<accession>A0ABT3UZR2</accession>
<dbReference type="RefSeq" id="WP_267026218.1">
    <property type="nucleotide sequence ID" value="NZ_JAIFZO010000002.1"/>
</dbReference>
<evidence type="ECO:0000259" key="1">
    <source>
        <dbReference type="Pfam" id="PF13338"/>
    </source>
</evidence>
<sequence>MSQADVLRKLGERASDQWGLVTAAQAKLDGIQGVHLLRLERAGLLENVGRGVYRIAAGAPPEHLETKVAWLRLDPETPAWQRSSAQKWAGVVSHASACELHALGDLPADRVELIVPARRTTRDESVLLHRLTLEADDVTMVEGLPVTTAERTITDLLRSRADGAHIGTVIADADRRGLIDIDRLADRVVPFVRGYGLPAAATGEELLQALCQQAGRSLLRHETEQAAAAGFASALSALEELADPASLEKVLQNTPVDDRQPLPRSMAAEQTAVEKVLQRLGSMPLEKILQDAAARQSVLQGQTAVEKVLQRLGSKPLEKILQDAAARRSLEASSGLGQALKGLDVWRPVLEKRPIRPRALERAERDEEEAD</sequence>
<feature type="domain" description="AbiEi antitoxin N-terminal" evidence="1">
    <location>
        <begin position="12"/>
        <end position="56"/>
    </location>
</feature>
<proteinExistence type="predicted"/>
<name>A0ABT3UZR2_9ACTN</name>
<dbReference type="Pfam" id="PF13338">
    <property type="entry name" value="AbiEi_4"/>
    <property type="match status" value="1"/>
</dbReference>
<keyword evidence="3" id="KW-1185">Reference proteome</keyword>
<dbReference type="InterPro" id="IPR025159">
    <property type="entry name" value="AbiEi_N"/>
</dbReference>
<evidence type="ECO:0000313" key="2">
    <source>
        <dbReference type="EMBL" id="MCX4233264.1"/>
    </source>
</evidence>
<protein>
    <submittedName>
        <fullName evidence="2">Type IV toxin-antitoxin system AbiEi family antitoxin domain-containing protein</fullName>
    </submittedName>
</protein>
<reference evidence="2" key="1">
    <citation type="journal article" date="2022" name="bioRxiv">
        <title>Discovery and biosynthetic assessment of Streptomyces ortus sp nov. isolated from a deep-sea sponge.</title>
        <authorList>
            <person name="Williams S.E."/>
        </authorList>
    </citation>
    <scope>NUCLEOTIDE SEQUENCE</scope>
    <source>
        <strain evidence="2">A15ISP2-DRY2</strain>
    </source>
</reference>
<organism evidence="2 3">
    <name type="scientific">Streptomyces ortus</name>
    <dbReference type="NCBI Taxonomy" id="2867268"/>
    <lineage>
        <taxon>Bacteria</taxon>
        <taxon>Bacillati</taxon>
        <taxon>Actinomycetota</taxon>
        <taxon>Actinomycetes</taxon>
        <taxon>Kitasatosporales</taxon>
        <taxon>Streptomycetaceae</taxon>
        <taxon>Streptomyces</taxon>
    </lineage>
</organism>
<dbReference type="Proteomes" id="UP001165590">
    <property type="component" value="Unassembled WGS sequence"/>
</dbReference>
<evidence type="ECO:0000313" key="3">
    <source>
        <dbReference type="Proteomes" id="UP001165590"/>
    </source>
</evidence>